<keyword evidence="10 13" id="KW-0472">Membrane</keyword>
<evidence type="ECO:0000256" key="8">
    <source>
        <dbReference type="ARBA" id="ARBA00022989"/>
    </source>
</evidence>
<gene>
    <name evidence="14" type="ORF">SY85_02610</name>
</gene>
<dbReference type="EC" id="7.1.1.-" evidence="13"/>
<feature type="transmembrane region" description="Helical" evidence="13">
    <location>
        <begin position="137"/>
        <end position="158"/>
    </location>
</feature>
<dbReference type="GO" id="GO:0008137">
    <property type="term" value="F:NADH dehydrogenase (ubiquinone) activity"/>
    <property type="evidence" value="ECO:0007669"/>
    <property type="project" value="UniProtKB-UniRule"/>
</dbReference>
<dbReference type="AlphaFoldDB" id="A0A172TRY2"/>
<dbReference type="NCBIfam" id="NF005162">
    <property type="entry name" value="PRK06638.1-1"/>
    <property type="match status" value="1"/>
</dbReference>
<keyword evidence="9 13" id="KW-0520">NAD</keyword>
<protein>
    <recommendedName>
        <fullName evidence="3 13">NADH-quinone oxidoreductase subunit J</fullName>
        <ecNumber evidence="13">7.1.1.-</ecNumber>
    </recommendedName>
</protein>
<evidence type="ECO:0000256" key="6">
    <source>
        <dbReference type="ARBA" id="ARBA00022719"/>
    </source>
</evidence>
<sequence>MSLLFYISSFIAVLATLMVITRHQPIHALLYLVVSFMAVSMIFLSLGAPFIAALEVILYAGAIVVLLIFVVMMLNLGKETAKQEKQWLQPKVWAGPSILALILLAELGALLLKASPASMNITVVDARQVSLSLYREYIIAVELAGFLLMAGIVGAAHIGKHSKKHLHRFLQNEGTMEKPANNAKSIVILDKESSTQMPIANENSKRGR</sequence>
<evidence type="ECO:0000256" key="4">
    <source>
        <dbReference type="ARBA" id="ARBA00022475"/>
    </source>
</evidence>
<dbReference type="OrthoDB" id="9790848at2"/>
<dbReference type="Pfam" id="PF00499">
    <property type="entry name" value="Oxidored_q3"/>
    <property type="match status" value="1"/>
</dbReference>
<dbReference type="KEGG" id="fla:SY85_02610"/>
<dbReference type="PANTHER" id="PTHR33269:SF17">
    <property type="entry name" value="NADH-UBIQUINONE OXIDOREDUCTASE CHAIN 6"/>
    <property type="match status" value="1"/>
</dbReference>
<reference evidence="15" key="1">
    <citation type="submission" date="2015-01" db="EMBL/GenBank/DDBJ databases">
        <title>Flavisolibacter sp./LCS9/ whole genome sequencing.</title>
        <authorList>
            <person name="Kim M.K."/>
            <person name="Srinivasan S."/>
            <person name="Lee J.-J."/>
        </authorList>
    </citation>
    <scope>NUCLEOTIDE SEQUENCE [LARGE SCALE GENOMIC DNA]</scope>
    <source>
        <strain evidence="15">LCS9</strain>
    </source>
</reference>
<evidence type="ECO:0000256" key="5">
    <source>
        <dbReference type="ARBA" id="ARBA00022692"/>
    </source>
</evidence>
<keyword evidence="8 13" id="KW-1133">Transmembrane helix</keyword>
<evidence type="ECO:0000256" key="10">
    <source>
        <dbReference type="ARBA" id="ARBA00023136"/>
    </source>
</evidence>
<dbReference type="PATRIC" id="fig|1492898.3.peg.568"/>
<reference evidence="14 15" key="2">
    <citation type="journal article" date="2016" name="Int. J. Syst. Evol. Microbiol.">
        <title>Flavisolibacter tropicus sp. nov., isolated from tropical soil.</title>
        <authorList>
            <person name="Lee J.J."/>
            <person name="Kang M.S."/>
            <person name="Kim G.S."/>
            <person name="Lee C.S."/>
            <person name="Lim S."/>
            <person name="Lee J."/>
            <person name="Roh S.H."/>
            <person name="Kang H."/>
            <person name="Ha J.M."/>
            <person name="Bae S."/>
            <person name="Jung H.Y."/>
            <person name="Kim M.K."/>
        </authorList>
    </citation>
    <scope>NUCLEOTIDE SEQUENCE [LARGE SCALE GENOMIC DNA]</scope>
    <source>
        <strain evidence="14 15">LCS9</strain>
    </source>
</reference>
<evidence type="ECO:0000256" key="2">
    <source>
        <dbReference type="ARBA" id="ARBA00005698"/>
    </source>
</evidence>
<dbReference type="FunFam" id="1.20.120.1200:FF:000001">
    <property type="entry name" value="NADH-quinone oxidoreductase subunit J"/>
    <property type="match status" value="1"/>
</dbReference>
<proteinExistence type="inferred from homology"/>
<dbReference type="GO" id="GO:0005886">
    <property type="term" value="C:plasma membrane"/>
    <property type="evidence" value="ECO:0007669"/>
    <property type="project" value="UniProtKB-SubCell"/>
</dbReference>
<evidence type="ECO:0000256" key="12">
    <source>
        <dbReference type="ARBA" id="ARBA00047712"/>
    </source>
</evidence>
<evidence type="ECO:0000256" key="3">
    <source>
        <dbReference type="ARBA" id="ARBA00019907"/>
    </source>
</evidence>
<dbReference type="EMBL" id="CP011390">
    <property type="protein sequence ID" value="ANE49557.1"/>
    <property type="molecule type" value="Genomic_DNA"/>
</dbReference>
<dbReference type="Gene3D" id="1.20.120.1200">
    <property type="entry name" value="NADH-ubiquinone/plastoquinone oxidoreductase chain 6, subunit NuoJ"/>
    <property type="match status" value="1"/>
</dbReference>
<feature type="transmembrane region" description="Helical" evidence="13">
    <location>
        <begin position="98"/>
        <end position="117"/>
    </location>
</feature>
<comment type="function">
    <text evidence="13">NDH-1 shuttles electrons from NADH, via FMN and iron-sulfur (Fe-S) centers, to quinones in the respiratory chain. Couples the redox reaction to proton translocation (for every two electrons transferred, four hydrogen ions are translocated across the cytoplasmic membrane), and thus conserves the redox energy in a proton gradient.</text>
</comment>
<evidence type="ECO:0000256" key="9">
    <source>
        <dbReference type="ARBA" id="ARBA00023027"/>
    </source>
</evidence>
<dbReference type="STRING" id="1492898.SY85_02610"/>
<comment type="subunit">
    <text evidence="11">Composed of 13 different subunits. Subunits NuoA, H, J, K, L, M, N constitute the membrane sector of the complex.</text>
</comment>
<evidence type="ECO:0000256" key="13">
    <source>
        <dbReference type="RuleBase" id="RU004429"/>
    </source>
</evidence>
<dbReference type="GO" id="GO:0048038">
    <property type="term" value="F:quinone binding"/>
    <property type="evidence" value="ECO:0007669"/>
    <property type="project" value="UniProtKB-UniRule"/>
</dbReference>
<feature type="transmembrane region" description="Helical" evidence="13">
    <location>
        <begin position="6"/>
        <end position="21"/>
    </location>
</feature>
<dbReference type="InterPro" id="IPR042106">
    <property type="entry name" value="Nuo/plastoQ_OxRdtase_6_NuoJ"/>
</dbReference>
<keyword evidence="15" id="KW-1185">Reference proteome</keyword>
<keyword evidence="4 13" id="KW-1003">Cell membrane</keyword>
<keyword evidence="14" id="KW-0830">Ubiquinone</keyword>
<evidence type="ECO:0000256" key="1">
    <source>
        <dbReference type="ARBA" id="ARBA00004651"/>
    </source>
</evidence>
<dbReference type="GO" id="GO:0016491">
    <property type="term" value="F:oxidoreductase activity"/>
    <property type="evidence" value="ECO:0007669"/>
    <property type="project" value="UniProtKB-KW"/>
</dbReference>
<keyword evidence="5 13" id="KW-0812">Transmembrane</keyword>
<evidence type="ECO:0000256" key="11">
    <source>
        <dbReference type="ARBA" id="ARBA00025811"/>
    </source>
</evidence>
<keyword evidence="6 13" id="KW-0874">Quinone</keyword>
<evidence type="ECO:0000313" key="14">
    <source>
        <dbReference type="EMBL" id="ANE49557.1"/>
    </source>
</evidence>
<dbReference type="InterPro" id="IPR001457">
    <property type="entry name" value="NADH_UbQ/plastoQ_OxRdtase_su6"/>
</dbReference>
<dbReference type="PANTHER" id="PTHR33269">
    <property type="entry name" value="NADH-UBIQUINONE OXIDOREDUCTASE CHAIN 6"/>
    <property type="match status" value="1"/>
</dbReference>
<organism evidence="14 15">
    <name type="scientific">Flavisolibacter tropicus</name>
    <dbReference type="NCBI Taxonomy" id="1492898"/>
    <lineage>
        <taxon>Bacteria</taxon>
        <taxon>Pseudomonadati</taxon>
        <taxon>Bacteroidota</taxon>
        <taxon>Chitinophagia</taxon>
        <taxon>Chitinophagales</taxon>
        <taxon>Chitinophagaceae</taxon>
        <taxon>Flavisolibacter</taxon>
    </lineage>
</organism>
<evidence type="ECO:0000313" key="15">
    <source>
        <dbReference type="Proteomes" id="UP000077177"/>
    </source>
</evidence>
<keyword evidence="14" id="KW-0560">Oxidoreductase</keyword>
<feature type="transmembrane region" description="Helical" evidence="13">
    <location>
        <begin position="28"/>
        <end position="51"/>
    </location>
</feature>
<keyword evidence="7" id="KW-1278">Translocase</keyword>
<name>A0A172TRY2_9BACT</name>
<comment type="subcellular location">
    <subcellularLocation>
        <location evidence="1 13">Cell membrane</location>
        <topology evidence="1 13">Multi-pass membrane protein</topology>
    </subcellularLocation>
</comment>
<comment type="catalytic activity">
    <reaction evidence="12 13">
        <text>a quinone + NADH + 5 H(+)(in) = a quinol + NAD(+) + 4 H(+)(out)</text>
        <dbReference type="Rhea" id="RHEA:57888"/>
        <dbReference type="ChEBI" id="CHEBI:15378"/>
        <dbReference type="ChEBI" id="CHEBI:24646"/>
        <dbReference type="ChEBI" id="CHEBI:57540"/>
        <dbReference type="ChEBI" id="CHEBI:57945"/>
        <dbReference type="ChEBI" id="CHEBI:132124"/>
    </reaction>
</comment>
<dbReference type="RefSeq" id="WP_066401672.1">
    <property type="nucleotide sequence ID" value="NZ_CP011390.1"/>
</dbReference>
<accession>A0A172TRY2</accession>
<evidence type="ECO:0000256" key="7">
    <source>
        <dbReference type="ARBA" id="ARBA00022967"/>
    </source>
</evidence>
<dbReference type="Proteomes" id="UP000077177">
    <property type="component" value="Chromosome"/>
</dbReference>
<comment type="similarity">
    <text evidence="2 13">Belongs to the complex I subunit 6 family.</text>
</comment>
<feature type="transmembrane region" description="Helical" evidence="13">
    <location>
        <begin position="57"/>
        <end position="77"/>
    </location>
</feature>